<evidence type="ECO:0000313" key="2">
    <source>
        <dbReference type="Proteomes" id="UP000219914"/>
    </source>
</evidence>
<sequence>MLHNLRGYFMRGSFFITFVLTLTAMSGGSIQAMPDFTKAVGLPEPKSITLYQDNTDQNLYWAPPTRLEYAFQDKDNKVPVFSITHFGIKKPSIAGGLGATLTVSVRAIIDQNELPQEWSKIKEQNPNARVAVIAPDSAYMDLILGSALFDKQASTQVKTKIIREETKAAQEDPAVPKDAAKAVASESDTVVIEDLDGVVVQDGNTITVINDPSVASTALGAQVGAYQAFAVSLTPDAGAVFATNGGEDASNFGVRYRYVVSGIRTRVKAEITVNWKRLYEHIHEEAGGGWFAFKGRHAVDLQKLKESGAVKMNIIEGGFESDSDQFETIYNTLVKAQINGEGIFKPTLTASPPPGAPNPSGSFFGWSFSGAWSYQRLEEQKDFTFTIDRQVIGKKSFAVGMAFQGMCGKFPKLFVAQGVAGPGCIDEADLAGAAARYKVIKDQCEQKTREERNSLYQAIGLLPNLDLQKIALGNATESAANFKYECIQGK</sequence>
<accession>A0ABX4JKC7</accession>
<reference evidence="1 2" key="1">
    <citation type="submission" date="2017-09" db="EMBL/GenBank/DDBJ databases">
        <title>Comparative genomics of rhizobia isolated from Phaseolus vulgaris in China.</title>
        <authorList>
            <person name="Tong W."/>
        </authorList>
    </citation>
    <scope>NUCLEOTIDE SEQUENCE [LARGE SCALE GENOMIC DNA]</scope>
    <source>
        <strain evidence="1 2">FH14</strain>
    </source>
</reference>
<protein>
    <submittedName>
        <fullName evidence="1">Uncharacterized protein</fullName>
    </submittedName>
</protein>
<evidence type="ECO:0000313" key="1">
    <source>
        <dbReference type="EMBL" id="PDT20056.1"/>
    </source>
</evidence>
<proteinExistence type="predicted"/>
<comment type="caution">
    <text evidence="1">The sequence shown here is derived from an EMBL/GenBank/DDBJ whole genome shotgun (WGS) entry which is preliminary data.</text>
</comment>
<name>A0ABX4JKC7_9HYPH</name>
<dbReference type="EMBL" id="NWSY01000031">
    <property type="protein sequence ID" value="PDT20056.1"/>
    <property type="molecule type" value="Genomic_DNA"/>
</dbReference>
<dbReference type="Proteomes" id="UP000219914">
    <property type="component" value="Unassembled WGS sequence"/>
</dbReference>
<gene>
    <name evidence="1" type="ORF">CO674_29855</name>
</gene>
<keyword evidence="2" id="KW-1185">Reference proteome</keyword>
<organism evidence="1 2">
    <name type="scientific">Rhizobium hidalgonense</name>
    <dbReference type="NCBI Taxonomy" id="1538159"/>
    <lineage>
        <taxon>Bacteria</taxon>
        <taxon>Pseudomonadati</taxon>
        <taxon>Pseudomonadota</taxon>
        <taxon>Alphaproteobacteria</taxon>
        <taxon>Hyphomicrobiales</taxon>
        <taxon>Rhizobiaceae</taxon>
        <taxon>Rhizobium/Agrobacterium group</taxon>
        <taxon>Rhizobium</taxon>
    </lineage>
</organism>